<sequence length="766" mass="86914">HTPSLAFSLPTLELYRRIRLRKPSFSVEAFAKVLCDLYGIPYRRRCRSALADAFDVYLMILRNVDREVSEALGRSSADWRVQNSCPACTYELEGEPDLKYHRMLAFDGNNSLSRAASLGGRSVGDNRVFKSDYFLDPDYVNVFADEVGTSSTAPGDAVTADDVTSPDNPEDVMSGCTKNFKAAASDSKKKAWGIFEETGIFACACRHGIILWIADMIRSGELFKYPLSIVNKAVDTLGPRLLIGYDVGCKLAITIEESSIAGKFRQSQSRMCVDAFHGYTHKYICQDTNHPNVIEGMGLEDLSTMERIFSSSNQLASVTRYASAYNRRVYIDQYFRQWDEDKYLNLGYMLYRNYIQALDIIEMESVALQEAKVSLNIGDGDLETWLAEQSAYLATLGHETEWDVHAVTYVELLQKLMSARATAEGASNMFLSTTPSDYQFIVPGAQTFIHAQYADELSYTRKLETQRRVASERYDQLLLEVTEMEVKMGLSCRWQPSDPEYAETVKYIATRKFHNALDNLQRLVVMRLMELHKLNISRTGYKMRSHIAKALQTRCKAIKSALKVYNDAAHALSPPAPTLEWERVSHYAFLEEFTLLRETRVDIRSKRWAEPAVREAMKQSLRIKRAQEEIIRCNIEIRRIQTAIHDEEKHFDQVIDRLKASDSHLMGPINEFCNRRRRINAHVMARIAQTFELPGFTGDKSNGNRLGTASTPSTIDTGNDTQMTPIVSDEHARIEMDDQVESDTIDSDEAVDEIEGLVDYISTITV</sequence>
<name>A0ACB7ZTZ6_9AGAM</name>
<feature type="non-terminal residue" evidence="1">
    <location>
        <position position="766"/>
    </location>
</feature>
<accession>A0ACB7ZTZ6</accession>
<evidence type="ECO:0000313" key="1">
    <source>
        <dbReference type="EMBL" id="KAH7904203.1"/>
    </source>
</evidence>
<evidence type="ECO:0000313" key="2">
    <source>
        <dbReference type="Proteomes" id="UP000790377"/>
    </source>
</evidence>
<dbReference type="EMBL" id="MU268566">
    <property type="protein sequence ID" value="KAH7904203.1"/>
    <property type="molecule type" value="Genomic_DNA"/>
</dbReference>
<organism evidence="1 2">
    <name type="scientific">Hygrophoropsis aurantiaca</name>
    <dbReference type="NCBI Taxonomy" id="72124"/>
    <lineage>
        <taxon>Eukaryota</taxon>
        <taxon>Fungi</taxon>
        <taxon>Dikarya</taxon>
        <taxon>Basidiomycota</taxon>
        <taxon>Agaricomycotina</taxon>
        <taxon>Agaricomycetes</taxon>
        <taxon>Agaricomycetidae</taxon>
        <taxon>Boletales</taxon>
        <taxon>Coniophorineae</taxon>
        <taxon>Hygrophoropsidaceae</taxon>
        <taxon>Hygrophoropsis</taxon>
    </lineage>
</organism>
<reference evidence="1" key="1">
    <citation type="journal article" date="2021" name="New Phytol.">
        <title>Evolutionary innovations through gain and loss of genes in the ectomycorrhizal Boletales.</title>
        <authorList>
            <person name="Wu G."/>
            <person name="Miyauchi S."/>
            <person name="Morin E."/>
            <person name="Kuo A."/>
            <person name="Drula E."/>
            <person name="Varga T."/>
            <person name="Kohler A."/>
            <person name="Feng B."/>
            <person name="Cao Y."/>
            <person name="Lipzen A."/>
            <person name="Daum C."/>
            <person name="Hundley H."/>
            <person name="Pangilinan J."/>
            <person name="Johnson J."/>
            <person name="Barry K."/>
            <person name="LaButti K."/>
            <person name="Ng V."/>
            <person name="Ahrendt S."/>
            <person name="Min B."/>
            <person name="Choi I.G."/>
            <person name="Park H."/>
            <person name="Plett J.M."/>
            <person name="Magnuson J."/>
            <person name="Spatafora J.W."/>
            <person name="Nagy L.G."/>
            <person name="Henrissat B."/>
            <person name="Grigoriev I.V."/>
            <person name="Yang Z.L."/>
            <person name="Xu J."/>
            <person name="Martin F.M."/>
        </authorList>
    </citation>
    <scope>NUCLEOTIDE SEQUENCE</scope>
    <source>
        <strain evidence="1">ATCC 28755</strain>
    </source>
</reference>
<gene>
    <name evidence="1" type="ORF">BJ138DRAFT_1239965</name>
</gene>
<feature type="non-terminal residue" evidence="1">
    <location>
        <position position="1"/>
    </location>
</feature>
<protein>
    <submittedName>
        <fullName evidence="1">Uncharacterized protein</fullName>
    </submittedName>
</protein>
<dbReference type="Proteomes" id="UP000790377">
    <property type="component" value="Unassembled WGS sequence"/>
</dbReference>
<comment type="caution">
    <text evidence="1">The sequence shown here is derived from an EMBL/GenBank/DDBJ whole genome shotgun (WGS) entry which is preliminary data.</text>
</comment>
<keyword evidence="2" id="KW-1185">Reference proteome</keyword>
<proteinExistence type="predicted"/>